<organism evidence="1">
    <name type="scientific">Tanacetum cinerariifolium</name>
    <name type="common">Dalmatian daisy</name>
    <name type="synonym">Chrysanthemum cinerariifolium</name>
    <dbReference type="NCBI Taxonomy" id="118510"/>
    <lineage>
        <taxon>Eukaryota</taxon>
        <taxon>Viridiplantae</taxon>
        <taxon>Streptophyta</taxon>
        <taxon>Embryophyta</taxon>
        <taxon>Tracheophyta</taxon>
        <taxon>Spermatophyta</taxon>
        <taxon>Magnoliopsida</taxon>
        <taxon>eudicotyledons</taxon>
        <taxon>Gunneridae</taxon>
        <taxon>Pentapetalae</taxon>
        <taxon>asterids</taxon>
        <taxon>campanulids</taxon>
        <taxon>Asterales</taxon>
        <taxon>Asteraceae</taxon>
        <taxon>Asteroideae</taxon>
        <taxon>Anthemideae</taxon>
        <taxon>Anthemidinae</taxon>
        <taxon>Tanacetum</taxon>
    </lineage>
</organism>
<dbReference type="AlphaFoldDB" id="A0A699UYS1"/>
<evidence type="ECO:0000313" key="1">
    <source>
        <dbReference type="EMBL" id="GFD28162.1"/>
    </source>
</evidence>
<reference evidence="1" key="1">
    <citation type="journal article" date="2019" name="Sci. Rep.">
        <title>Draft genome of Tanacetum cinerariifolium, the natural source of mosquito coil.</title>
        <authorList>
            <person name="Yamashiro T."/>
            <person name="Shiraishi A."/>
            <person name="Satake H."/>
            <person name="Nakayama K."/>
        </authorList>
    </citation>
    <scope>NUCLEOTIDE SEQUENCE</scope>
</reference>
<name>A0A699UYS1_TANCI</name>
<comment type="caution">
    <text evidence="1">The sequence shown here is derived from an EMBL/GenBank/DDBJ whole genome shotgun (WGS) entry which is preliminary data.</text>
</comment>
<proteinExistence type="predicted"/>
<accession>A0A699UYS1</accession>
<gene>
    <name evidence="1" type="ORF">Tci_900131</name>
</gene>
<protein>
    <submittedName>
        <fullName evidence="1">Uncharacterized protein</fullName>
    </submittedName>
</protein>
<dbReference type="EMBL" id="BKCJ011382966">
    <property type="protein sequence ID" value="GFD28162.1"/>
    <property type="molecule type" value="Genomic_DNA"/>
</dbReference>
<sequence length="134" mass="16125">LGVESYQKKLNITRPETFRSDILNKTPYTAYNNPQGIIYLDKLKRNRLMRSDELYKFSDGTLTSIRTVLQDIAFDLRMEYLPKRKWSERDRTTSRIMIKAIDKHLYERRLMRNLEKSVGGREYGEDFRLLERII</sequence>
<feature type="non-terminal residue" evidence="1">
    <location>
        <position position="1"/>
    </location>
</feature>